<evidence type="ECO:0000313" key="3">
    <source>
        <dbReference type="Proteomes" id="UP000297245"/>
    </source>
</evidence>
<keyword evidence="3" id="KW-1185">Reference proteome</keyword>
<dbReference type="Proteomes" id="UP000297245">
    <property type="component" value="Unassembled WGS sequence"/>
</dbReference>
<reference evidence="2 3" key="1">
    <citation type="journal article" date="2019" name="Nat. Ecol. Evol.">
        <title>Megaphylogeny resolves global patterns of mushroom evolution.</title>
        <authorList>
            <person name="Varga T."/>
            <person name="Krizsan K."/>
            <person name="Foldi C."/>
            <person name="Dima B."/>
            <person name="Sanchez-Garcia M."/>
            <person name="Sanchez-Ramirez S."/>
            <person name="Szollosi G.J."/>
            <person name="Szarkandi J.G."/>
            <person name="Papp V."/>
            <person name="Albert L."/>
            <person name="Andreopoulos W."/>
            <person name="Angelini C."/>
            <person name="Antonin V."/>
            <person name="Barry K.W."/>
            <person name="Bougher N.L."/>
            <person name="Buchanan P."/>
            <person name="Buyck B."/>
            <person name="Bense V."/>
            <person name="Catcheside P."/>
            <person name="Chovatia M."/>
            <person name="Cooper J."/>
            <person name="Damon W."/>
            <person name="Desjardin D."/>
            <person name="Finy P."/>
            <person name="Geml J."/>
            <person name="Haridas S."/>
            <person name="Hughes K."/>
            <person name="Justo A."/>
            <person name="Karasinski D."/>
            <person name="Kautmanova I."/>
            <person name="Kiss B."/>
            <person name="Kocsube S."/>
            <person name="Kotiranta H."/>
            <person name="LaButti K.M."/>
            <person name="Lechner B.E."/>
            <person name="Liimatainen K."/>
            <person name="Lipzen A."/>
            <person name="Lukacs Z."/>
            <person name="Mihaltcheva S."/>
            <person name="Morgado L.N."/>
            <person name="Niskanen T."/>
            <person name="Noordeloos M.E."/>
            <person name="Ohm R.A."/>
            <person name="Ortiz-Santana B."/>
            <person name="Ovrebo C."/>
            <person name="Racz N."/>
            <person name="Riley R."/>
            <person name="Savchenko A."/>
            <person name="Shiryaev A."/>
            <person name="Soop K."/>
            <person name="Spirin V."/>
            <person name="Szebenyi C."/>
            <person name="Tomsovsky M."/>
            <person name="Tulloss R.E."/>
            <person name="Uehling J."/>
            <person name="Grigoriev I.V."/>
            <person name="Vagvolgyi C."/>
            <person name="Papp T."/>
            <person name="Martin F.M."/>
            <person name="Miettinen O."/>
            <person name="Hibbett D.S."/>
            <person name="Nagy L.G."/>
        </authorList>
    </citation>
    <scope>NUCLEOTIDE SEQUENCE [LARGE SCALE GENOMIC DNA]</scope>
    <source>
        <strain evidence="2 3">CBS 962.96</strain>
    </source>
</reference>
<evidence type="ECO:0000313" key="2">
    <source>
        <dbReference type="EMBL" id="THU76934.1"/>
    </source>
</evidence>
<keyword evidence="1" id="KW-0175">Coiled coil</keyword>
<feature type="coiled-coil region" evidence="1">
    <location>
        <begin position="96"/>
        <end position="123"/>
    </location>
</feature>
<protein>
    <submittedName>
        <fullName evidence="2">Uncharacterized protein</fullName>
    </submittedName>
</protein>
<gene>
    <name evidence="2" type="ORF">K435DRAFT_812945</name>
</gene>
<evidence type="ECO:0000256" key="1">
    <source>
        <dbReference type="SAM" id="Coils"/>
    </source>
</evidence>
<dbReference type="AlphaFoldDB" id="A0A4S8KMT1"/>
<organism evidence="2 3">
    <name type="scientific">Dendrothele bispora (strain CBS 962.96)</name>
    <dbReference type="NCBI Taxonomy" id="1314807"/>
    <lineage>
        <taxon>Eukaryota</taxon>
        <taxon>Fungi</taxon>
        <taxon>Dikarya</taxon>
        <taxon>Basidiomycota</taxon>
        <taxon>Agaricomycotina</taxon>
        <taxon>Agaricomycetes</taxon>
        <taxon>Agaricomycetidae</taxon>
        <taxon>Agaricales</taxon>
        <taxon>Agaricales incertae sedis</taxon>
        <taxon>Dendrothele</taxon>
    </lineage>
</organism>
<dbReference type="EMBL" id="ML180644">
    <property type="protein sequence ID" value="THU76934.1"/>
    <property type="molecule type" value="Genomic_DNA"/>
</dbReference>
<proteinExistence type="predicted"/>
<sequence>MAGIENVHVGYTILSFSTDVHKTKMLTRPKNLIFYSIIFQLYSNKTRISLAVEQIIQCNEAGIIFCQDLVDLHKVLELHKPQKDIVHFVLNMEKKLGDTQQDILKAEDAIARIQERITKLLAEITSRDLKQKSKWKRVFASVPFQEVQTAFIIMGISIILSSICNKALGYKSFSVPNDQDHYQLEFVLQQVIPHLEAVSHWQAQVLDWSRLRGCLYATKHDLLENGAAGIAAEELSAIIQMGDMCKTFVFELKKIQFEHASRRR</sequence>
<accession>A0A4S8KMT1</accession>
<name>A0A4S8KMT1_DENBC</name>